<dbReference type="InterPro" id="IPR017900">
    <property type="entry name" value="4Fe4S_Fe_S_CS"/>
</dbReference>
<proteinExistence type="predicted"/>
<dbReference type="Proteomes" id="UP000184245">
    <property type="component" value="Unassembled WGS sequence"/>
</dbReference>
<evidence type="ECO:0000259" key="4">
    <source>
        <dbReference type="PROSITE" id="PS51379"/>
    </source>
</evidence>
<accession>A0A1M4WB58</accession>
<dbReference type="GO" id="GO:0051536">
    <property type="term" value="F:iron-sulfur cluster binding"/>
    <property type="evidence" value="ECO:0007669"/>
    <property type="project" value="UniProtKB-KW"/>
</dbReference>
<dbReference type="PROSITE" id="PS51379">
    <property type="entry name" value="4FE4S_FER_2"/>
    <property type="match status" value="1"/>
</dbReference>
<dbReference type="AlphaFoldDB" id="A0A1M4WB58"/>
<feature type="domain" description="4Fe-4S ferredoxin-type" evidence="4">
    <location>
        <begin position="40"/>
        <end position="69"/>
    </location>
</feature>
<dbReference type="SUPFAM" id="SSF46548">
    <property type="entry name" value="alpha-helical ferredoxin"/>
    <property type="match status" value="1"/>
</dbReference>
<keyword evidence="1" id="KW-0479">Metal-binding</keyword>
<keyword evidence="3" id="KW-0411">Iron-sulfur</keyword>
<dbReference type="EMBL" id="FQVI01000006">
    <property type="protein sequence ID" value="SHE78323.1"/>
    <property type="molecule type" value="Genomic_DNA"/>
</dbReference>
<evidence type="ECO:0000256" key="3">
    <source>
        <dbReference type="ARBA" id="ARBA00023014"/>
    </source>
</evidence>
<evidence type="ECO:0000256" key="1">
    <source>
        <dbReference type="ARBA" id="ARBA00022723"/>
    </source>
</evidence>
<evidence type="ECO:0000313" key="6">
    <source>
        <dbReference type="Proteomes" id="UP000184245"/>
    </source>
</evidence>
<keyword evidence="6" id="KW-1185">Reference proteome</keyword>
<dbReference type="InterPro" id="IPR017896">
    <property type="entry name" value="4Fe4S_Fe-S-bd"/>
</dbReference>
<dbReference type="Pfam" id="PF00037">
    <property type="entry name" value="Fer4"/>
    <property type="match status" value="1"/>
</dbReference>
<sequence length="78" mass="8584">MYCGHCAPCSVKIDVAAMNKYLDLASIQETVPETLKDHYALLKHHAQECVECGSCMKNCPFGVDIIGKMMEAVELFGC</sequence>
<protein>
    <submittedName>
        <fullName evidence="5">4Fe-4S dicluster domain-containing protein</fullName>
    </submittedName>
</protein>
<evidence type="ECO:0000313" key="5">
    <source>
        <dbReference type="EMBL" id="SHE78323.1"/>
    </source>
</evidence>
<reference evidence="5 6" key="1">
    <citation type="submission" date="2016-11" db="EMBL/GenBank/DDBJ databases">
        <authorList>
            <person name="Jaros S."/>
            <person name="Januszkiewicz K."/>
            <person name="Wedrychowicz H."/>
        </authorList>
    </citation>
    <scope>NUCLEOTIDE SEQUENCE [LARGE SCALE GENOMIC DNA]</scope>
    <source>
        <strain evidence="5 6">DSM 17459</strain>
    </source>
</reference>
<dbReference type="Gene3D" id="3.30.70.20">
    <property type="match status" value="1"/>
</dbReference>
<dbReference type="GO" id="GO:0046872">
    <property type="term" value="F:metal ion binding"/>
    <property type="evidence" value="ECO:0007669"/>
    <property type="project" value="UniProtKB-KW"/>
</dbReference>
<organism evidence="5 6">
    <name type="scientific">Lactonifactor longoviformis DSM 17459</name>
    <dbReference type="NCBI Taxonomy" id="1122155"/>
    <lineage>
        <taxon>Bacteria</taxon>
        <taxon>Bacillati</taxon>
        <taxon>Bacillota</taxon>
        <taxon>Clostridia</taxon>
        <taxon>Eubacteriales</taxon>
        <taxon>Clostridiaceae</taxon>
        <taxon>Lactonifactor</taxon>
    </lineage>
</organism>
<dbReference type="PROSITE" id="PS00198">
    <property type="entry name" value="4FE4S_FER_1"/>
    <property type="match status" value="1"/>
</dbReference>
<name>A0A1M4WB58_9CLOT</name>
<gene>
    <name evidence="5" type="ORF">SAMN02745158_01522</name>
</gene>
<evidence type="ECO:0000256" key="2">
    <source>
        <dbReference type="ARBA" id="ARBA00023004"/>
    </source>
</evidence>
<dbReference type="STRING" id="1122155.SAMN02745158_01522"/>
<keyword evidence="2" id="KW-0408">Iron</keyword>